<protein>
    <submittedName>
        <fullName evidence="2">DUF2004 domain-containing protein</fullName>
    </submittedName>
</protein>
<accession>J8X4I1</accession>
<reference evidence="2 3" key="1">
    <citation type="submission" date="2017-09" db="EMBL/GenBank/DDBJ databases">
        <title>Large-scale bioinformatics analysis of Bacillus genomes uncovers conserved roles of natural products in bacterial physiology.</title>
        <authorList>
            <consortium name="Agbiome Team Llc"/>
            <person name="Bleich R.M."/>
            <person name="Grubbs K.J."/>
            <person name="Santa Maria K.C."/>
            <person name="Allen S.E."/>
            <person name="Farag S."/>
            <person name="Shank E.A."/>
            <person name="Bowers A."/>
        </authorList>
    </citation>
    <scope>NUCLEOTIDE SEQUENCE [LARGE SCALE GENOMIC DNA]</scope>
    <source>
        <strain evidence="2 3">AFS080080</strain>
    </source>
</reference>
<accession>A0A2B6HQN2</accession>
<organism evidence="2 3">
    <name type="scientific">Bacillus wiedmannii</name>
    <dbReference type="NCBI Taxonomy" id="1890302"/>
    <lineage>
        <taxon>Bacteria</taxon>
        <taxon>Bacillati</taxon>
        <taxon>Bacillota</taxon>
        <taxon>Bacilli</taxon>
        <taxon>Bacillales</taxon>
        <taxon>Bacillaceae</taxon>
        <taxon>Bacillus</taxon>
        <taxon>Bacillus cereus group</taxon>
    </lineage>
</organism>
<proteinExistence type="predicted"/>
<evidence type="ECO:0000259" key="1">
    <source>
        <dbReference type="Pfam" id="PF22481"/>
    </source>
</evidence>
<dbReference type="Proteomes" id="UP000223311">
    <property type="component" value="Unassembled WGS sequence"/>
</dbReference>
<name>A0A2B6HQN2_9BACI</name>
<dbReference type="RefSeq" id="WP_000700046.1">
    <property type="nucleotide sequence ID" value="NZ_JARPPR010000002.1"/>
</dbReference>
<comment type="caution">
    <text evidence="2">The sequence shown here is derived from an EMBL/GenBank/DDBJ whole genome shotgun (WGS) entry which is preliminary data.</text>
</comment>
<evidence type="ECO:0000313" key="3">
    <source>
        <dbReference type="Proteomes" id="UP000223311"/>
    </source>
</evidence>
<evidence type="ECO:0000313" key="2">
    <source>
        <dbReference type="EMBL" id="PFZ19606.1"/>
    </source>
</evidence>
<dbReference type="Pfam" id="PF22481">
    <property type="entry name" value="DUF6985"/>
    <property type="match status" value="1"/>
</dbReference>
<dbReference type="InterPro" id="IPR054254">
    <property type="entry name" value="DUF6985"/>
</dbReference>
<gene>
    <name evidence="2" type="ORF">COL66_28945</name>
</gene>
<feature type="domain" description="DUF6985" evidence="1">
    <location>
        <begin position="8"/>
        <end position="155"/>
    </location>
</feature>
<dbReference type="EMBL" id="NVGE01000073">
    <property type="protein sequence ID" value="PFZ19606.1"/>
    <property type="molecule type" value="Genomic_DNA"/>
</dbReference>
<dbReference type="AlphaFoldDB" id="A0A2B6HQN2"/>
<sequence length="156" mass="18190">MKINDADFGELEFNNYDWIGYKNIDFFGNEVKVTLIVRGEDDGHFEKEQYTAYNFLIERWLQLQQSILESILDYYKQKRDELGYDVEPNESYPLIETATQVLEKITLVGIFIPDNDLIDFLDIGLTFDCTWDMENGLGLCLMKGEVTEVGYQDVVL</sequence>